<keyword evidence="4 7" id="KW-0812">Transmembrane</keyword>
<dbReference type="eggNOG" id="COG3639">
    <property type="taxonomic scope" value="Bacteria"/>
</dbReference>
<dbReference type="InterPro" id="IPR005769">
    <property type="entry name" value="PhnE/PtxC"/>
</dbReference>
<evidence type="ECO:0000256" key="3">
    <source>
        <dbReference type="ARBA" id="ARBA00022475"/>
    </source>
</evidence>
<dbReference type="InterPro" id="IPR000515">
    <property type="entry name" value="MetI-like"/>
</dbReference>
<evidence type="ECO:0000256" key="6">
    <source>
        <dbReference type="ARBA" id="ARBA00023136"/>
    </source>
</evidence>
<dbReference type="CDD" id="cd06261">
    <property type="entry name" value="TM_PBP2"/>
    <property type="match status" value="1"/>
</dbReference>
<dbReference type="GO" id="GO:0015416">
    <property type="term" value="F:ABC-type phosphonate transporter activity"/>
    <property type="evidence" value="ECO:0007669"/>
    <property type="project" value="InterPro"/>
</dbReference>
<keyword evidence="10" id="KW-1185">Reference proteome</keyword>
<feature type="transmembrane region" description="Helical" evidence="7">
    <location>
        <begin position="249"/>
        <end position="270"/>
    </location>
</feature>
<reference evidence="10" key="1">
    <citation type="submission" date="2016-10" db="EMBL/GenBank/DDBJ databases">
        <authorList>
            <person name="Varghese N."/>
        </authorList>
    </citation>
    <scope>NUCLEOTIDE SEQUENCE [LARGE SCALE GENOMIC DNA]</scope>
    <source>
        <strain evidence="10">DSM 24868</strain>
    </source>
</reference>
<gene>
    <name evidence="9" type="ORF">SAMN05421637_0534</name>
</gene>
<dbReference type="PROSITE" id="PS50928">
    <property type="entry name" value="ABC_TM1"/>
    <property type="match status" value="1"/>
</dbReference>
<keyword evidence="5 7" id="KW-1133">Transmembrane helix</keyword>
<evidence type="ECO:0000256" key="5">
    <source>
        <dbReference type="ARBA" id="ARBA00022989"/>
    </source>
</evidence>
<feature type="domain" description="ABC transmembrane type-1" evidence="8">
    <location>
        <begin position="84"/>
        <end position="267"/>
    </location>
</feature>
<dbReference type="OrthoDB" id="9808005at2"/>
<dbReference type="InterPro" id="IPR035906">
    <property type="entry name" value="MetI-like_sf"/>
</dbReference>
<dbReference type="NCBIfam" id="TIGR01097">
    <property type="entry name" value="PhnE"/>
    <property type="match status" value="1"/>
</dbReference>
<comment type="subcellular location">
    <subcellularLocation>
        <location evidence="1 7">Cell membrane</location>
        <topology evidence="1 7">Multi-pass membrane protein</topology>
    </subcellularLocation>
</comment>
<dbReference type="Proteomes" id="UP000183315">
    <property type="component" value="Unassembled WGS sequence"/>
</dbReference>
<dbReference type="Pfam" id="PF00528">
    <property type="entry name" value="BPD_transp_1"/>
    <property type="match status" value="1"/>
</dbReference>
<feature type="transmembrane region" description="Helical" evidence="7">
    <location>
        <begin position="27"/>
        <end position="48"/>
    </location>
</feature>
<feature type="transmembrane region" description="Helical" evidence="7">
    <location>
        <begin position="88"/>
        <end position="110"/>
    </location>
</feature>
<evidence type="ECO:0000256" key="4">
    <source>
        <dbReference type="ARBA" id="ARBA00022692"/>
    </source>
</evidence>
<dbReference type="PANTHER" id="PTHR30043">
    <property type="entry name" value="PHOSPHONATES TRANSPORT SYSTEM PERMEASE PROTEIN"/>
    <property type="match status" value="1"/>
</dbReference>
<evidence type="ECO:0000313" key="9">
    <source>
        <dbReference type="EMBL" id="SEI95542.1"/>
    </source>
</evidence>
<dbReference type="SUPFAM" id="SSF161098">
    <property type="entry name" value="MetI-like"/>
    <property type="match status" value="1"/>
</dbReference>
<dbReference type="PANTHER" id="PTHR30043:SF1">
    <property type="entry name" value="ABC TRANSPORT SYSTEM PERMEASE PROTEIN P69"/>
    <property type="match status" value="1"/>
</dbReference>
<keyword evidence="2 7" id="KW-0813">Transport</keyword>
<comment type="similarity">
    <text evidence="7">Belongs to the binding-protein-dependent transport system permease family.</text>
</comment>
<evidence type="ECO:0000256" key="2">
    <source>
        <dbReference type="ARBA" id="ARBA00022448"/>
    </source>
</evidence>
<organism evidence="9 10">
    <name type="scientific">Demequina mangrovi</name>
    <dbReference type="NCBI Taxonomy" id="1043493"/>
    <lineage>
        <taxon>Bacteria</taxon>
        <taxon>Bacillati</taxon>
        <taxon>Actinomycetota</taxon>
        <taxon>Actinomycetes</taxon>
        <taxon>Micrococcales</taxon>
        <taxon>Demequinaceae</taxon>
        <taxon>Demequina</taxon>
    </lineage>
</organism>
<dbReference type="Gene3D" id="1.10.3720.10">
    <property type="entry name" value="MetI-like"/>
    <property type="match status" value="1"/>
</dbReference>
<dbReference type="RefSeq" id="WP_042212987.1">
    <property type="nucleotide sequence ID" value="NZ_BBLU01000002.1"/>
</dbReference>
<name>A0A1H6V5G2_9MICO</name>
<dbReference type="AlphaFoldDB" id="A0A1H6V5G2"/>
<feature type="transmembrane region" description="Helical" evidence="7">
    <location>
        <begin position="136"/>
        <end position="160"/>
    </location>
</feature>
<accession>A0A1H6V5G2</accession>
<evidence type="ECO:0000256" key="1">
    <source>
        <dbReference type="ARBA" id="ARBA00004651"/>
    </source>
</evidence>
<protein>
    <submittedName>
        <fullName evidence="9">Phosphonate transport system permease protein</fullName>
    </submittedName>
</protein>
<keyword evidence="6 7" id="KW-0472">Membrane</keyword>
<evidence type="ECO:0000313" key="10">
    <source>
        <dbReference type="Proteomes" id="UP000183315"/>
    </source>
</evidence>
<dbReference type="EMBL" id="FNZI01000001">
    <property type="protein sequence ID" value="SEI95542.1"/>
    <property type="molecule type" value="Genomic_DNA"/>
</dbReference>
<dbReference type="STRING" id="1043493.SAMN05421637_0534"/>
<dbReference type="GO" id="GO:0005886">
    <property type="term" value="C:plasma membrane"/>
    <property type="evidence" value="ECO:0007669"/>
    <property type="project" value="UniProtKB-SubCell"/>
</dbReference>
<evidence type="ECO:0000259" key="8">
    <source>
        <dbReference type="PROSITE" id="PS50928"/>
    </source>
</evidence>
<proteinExistence type="inferred from homology"/>
<keyword evidence="3" id="KW-1003">Cell membrane</keyword>
<sequence length="275" mass="29043">MTQAPASSVAKAAPQVPPKPRTWPRTLGIVAVLAVLTALTATPALGGVEIDLGAIAKNWTNGADRIGKMLTPDLSVLPRTWQPLLETLQMAVVGAAISAALAIPLSLWAARPTNPNAPFRAAVRFVLNVIRAVPDLVYATILVAMVGVGALPGVITLVLFDIGIVVKLVSEAIDSADAAYMEAGRAAGGTQSQINRLTALPQTWPAYVSQVMYSLELNVRISAILGLVGAGGIGRLIDEMRGFYRYDALSTIVLEILIVVVLIELASNVLRKRLR</sequence>
<evidence type="ECO:0000256" key="7">
    <source>
        <dbReference type="RuleBase" id="RU363032"/>
    </source>
</evidence>